<reference evidence="2" key="1">
    <citation type="submission" date="2018-05" db="EMBL/GenBank/DDBJ databases">
        <authorList>
            <consortium name="PulseNet: The National Subtyping Network for Foodborne Disease Surveillance"/>
            <person name="Tarr C.L."/>
            <person name="Trees E."/>
            <person name="Katz L.S."/>
            <person name="Carleton-Romer H.A."/>
            <person name="Stroika S."/>
            <person name="Kucerova Z."/>
            <person name="Roache K.F."/>
            <person name="Sabol A.L."/>
            <person name="Besser J."/>
            <person name="Gerner-Smidt P."/>
        </authorList>
    </citation>
    <scope>NUCLEOTIDE SEQUENCE</scope>
    <source>
        <strain evidence="2">D6759</strain>
    </source>
</reference>
<feature type="transmembrane region" description="Helical" evidence="1">
    <location>
        <begin position="22"/>
        <end position="44"/>
    </location>
</feature>
<dbReference type="EMBL" id="AACANV010000002">
    <property type="protein sequence ID" value="EAJ7668561.1"/>
    <property type="molecule type" value="Genomic_DNA"/>
</dbReference>
<comment type="caution">
    <text evidence="2">The sequence shown here is derived from an EMBL/GenBank/DDBJ whole genome shotgun (WGS) entry which is preliminary data.</text>
</comment>
<organism evidence="2">
    <name type="scientific">Campylobacter coli</name>
    <dbReference type="NCBI Taxonomy" id="195"/>
    <lineage>
        <taxon>Bacteria</taxon>
        <taxon>Pseudomonadati</taxon>
        <taxon>Campylobacterota</taxon>
        <taxon>Epsilonproteobacteria</taxon>
        <taxon>Campylobacterales</taxon>
        <taxon>Campylobacteraceae</taxon>
        <taxon>Campylobacter</taxon>
    </lineage>
</organism>
<gene>
    <name evidence="2" type="ORF">A9428_02705</name>
</gene>
<sequence>MIYNPCFAATIVFSKESGKIKYTFFLFLFTCISAYIVAFIGLNITKFVIN</sequence>
<proteinExistence type="predicted"/>
<keyword evidence="1" id="KW-0812">Transmembrane</keyword>
<protein>
    <submittedName>
        <fullName evidence="2">Iron transporter</fullName>
    </submittedName>
</protein>
<keyword evidence="1" id="KW-1133">Transmembrane helix</keyword>
<name>A0A5T0DKI5_CAMCO</name>
<evidence type="ECO:0000313" key="2">
    <source>
        <dbReference type="EMBL" id="EAJ7668561.1"/>
    </source>
</evidence>
<dbReference type="AlphaFoldDB" id="A0A5T0DKI5"/>
<evidence type="ECO:0000256" key="1">
    <source>
        <dbReference type="SAM" id="Phobius"/>
    </source>
</evidence>
<keyword evidence="1" id="KW-0472">Membrane</keyword>
<accession>A0A5T0DKI5</accession>